<name>A0A5C0PZ08_9PEZI</name>
<feature type="compositionally biased region" description="Low complexity" evidence="9">
    <location>
        <begin position="541"/>
        <end position="553"/>
    </location>
</feature>
<feature type="domain" description="SMP-LTD" evidence="11">
    <location>
        <begin position="296"/>
        <end position="487"/>
    </location>
</feature>
<keyword evidence="4" id="KW-0256">Endoplasmic reticulum</keyword>
<feature type="compositionally biased region" description="Polar residues" evidence="9">
    <location>
        <begin position="702"/>
        <end position="713"/>
    </location>
</feature>
<protein>
    <recommendedName>
        <fullName evidence="11">SMP-LTD domain-containing protein</fullName>
    </recommendedName>
</protein>
<feature type="region of interest" description="Disordered" evidence="9">
    <location>
        <begin position="525"/>
        <end position="559"/>
    </location>
</feature>
<feature type="compositionally biased region" description="Basic and acidic residues" evidence="9">
    <location>
        <begin position="715"/>
        <end position="727"/>
    </location>
</feature>
<feature type="compositionally biased region" description="Basic and acidic residues" evidence="9">
    <location>
        <begin position="1077"/>
        <end position="1109"/>
    </location>
</feature>
<keyword evidence="7" id="KW-0446">Lipid-binding</keyword>
<evidence type="ECO:0000256" key="3">
    <source>
        <dbReference type="ARBA" id="ARBA00022692"/>
    </source>
</evidence>
<dbReference type="GO" id="GO:1990456">
    <property type="term" value="P:mitochondrion-endoplasmic reticulum membrane tethering"/>
    <property type="evidence" value="ECO:0007669"/>
    <property type="project" value="TreeGrafter"/>
</dbReference>
<keyword evidence="8 10" id="KW-0472">Membrane</keyword>
<feature type="compositionally biased region" description="Low complexity" evidence="9">
    <location>
        <begin position="611"/>
        <end position="624"/>
    </location>
</feature>
<feature type="compositionally biased region" description="Basic and acidic residues" evidence="9">
    <location>
        <begin position="961"/>
        <end position="973"/>
    </location>
</feature>
<dbReference type="InterPro" id="IPR031468">
    <property type="entry name" value="SMP_LBD"/>
</dbReference>
<evidence type="ECO:0000256" key="8">
    <source>
        <dbReference type="ARBA" id="ARBA00023136"/>
    </source>
</evidence>
<feature type="compositionally biased region" description="Low complexity" evidence="9">
    <location>
        <begin position="1014"/>
        <end position="1025"/>
    </location>
</feature>
<keyword evidence="6" id="KW-0445">Lipid transport</keyword>
<evidence type="ECO:0000256" key="10">
    <source>
        <dbReference type="SAM" id="Phobius"/>
    </source>
</evidence>
<evidence type="ECO:0000256" key="2">
    <source>
        <dbReference type="ARBA" id="ARBA00022448"/>
    </source>
</evidence>
<feature type="compositionally biased region" description="Basic and acidic residues" evidence="9">
    <location>
        <begin position="995"/>
        <end position="1013"/>
    </location>
</feature>
<evidence type="ECO:0000256" key="9">
    <source>
        <dbReference type="SAM" id="MobiDB-lite"/>
    </source>
</evidence>
<dbReference type="PANTHER" id="PTHR13466">
    <property type="entry name" value="TEX2 PROTEIN-RELATED"/>
    <property type="match status" value="1"/>
</dbReference>
<organism evidence="12">
    <name type="scientific">Teratosphaeria zuluensis</name>
    <dbReference type="NCBI Taxonomy" id="658931"/>
    <lineage>
        <taxon>Eukaryota</taxon>
        <taxon>Fungi</taxon>
        <taxon>Dikarya</taxon>
        <taxon>Ascomycota</taxon>
        <taxon>Pezizomycotina</taxon>
        <taxon>Dothideomycetes</taxon>
        <taxon>Dothideomycetidae</taxon>
        <taxon>Mycosphaerellales</taxon>
        <taxon>Teratosphaeriaceae</taxon>
        <taxon>Teratosphaeria</taxon>
    </lineage>
</organism>
<comment type="subcellular location">
    <subcellularLocation>
        <location evidence="1">Endoplasmic reticulum membrane</location>
    </subcellularLocation>
</comment>
<feature type="compositionally biased region" description="Pro residues" evidence="9">
    <location>
        <begin position="810"/>
        <end position="820"/>
    </location>
</feature>
<feature type="region of interest" description="Disordered" evidence="9">
    <location>
        <begin position="766"/>
        <end position="1133"/>
    </location>
</feature>
<dbReference type="CDD" id="cd21675">
    <property type="entry name" value="SMP_TEX2"/>
    <property type="match status" value="1"/>
</dbReference>
<dbReference type="GO" id="GO:0008289">
    <property type="term" value="F:lipid binding"/>
    <property type="evidence" value="ECO:0007669"/>
    <property type="project" value="UniProtKB-KW"/>
</dbReference>
<keyword evidence="5 10" id="KW-1133">Transmembrane helix</keyword>
<evidence type="ECO:0000256" key="6">
    <source>
        <dbReference type="ARBA" id="ARBA00023055"/>
    </source>
</evidence>
<dbReference type="GO" id="GO:0015914">
    <property type="term" value="P:phospholipid transport"/>
    <property type="evidence" value="ECO:0007669"/>
    <property type="project" value="TreeGrafter"/>
</dbReference>
<dbReference type="PANTHER" id="PTHR13466:SF19">
    <property type="entry name" value="NUCLEUS-VACUOLE JUNCTION PROTEIN 2"/>
    <property type="match status" value="1"/>
</dbReference>
<evidence type="ECO:0000256" key="5">
    <source>
        <dbReference type="ARBA" id="ARBA00022989"/>
    </source>
</evidence>
<dbReference type="Pfam" id="PF15413">
    <property type="entry name" value="PH_11"/>
    <property type="match status" value="1"/>
</dbReference>
<feature type="compositionally biased region" description="Low complexity" evidence="9">
    <location>
        <begin position="108"/>
        <end position="118"/>
    </location>
</feature>
<dbReference type="GO" id="GO:0032865">
    <property type="term" value="C:ERMES complex"/>
    <property type="evidence" value="ECO:0007669"/>
    <property type="project" value="TreeGrafter"/>
</dbReference>
<dbReference type="EMBL" id="MN119556">
    <property type="protein sequence ID" value="QEJ80700.1"/>
    <property type="molecule type" value="Genomic_DNA"/>
</dbReference>
<reference evidence="12" key="1">
    <citation type="submission" date="2019-06" db="EMBL/GenBank/DDBJ databases">
        <title>Genomic characterization of mating type loci and mating type distribution in two apparently asexual plantation tree pathogens.</title>
        <authorList>
            <person name="Aylward J."/>
            <person name="Dreyer L.L."/>
            <person name="Havenga M."/>
            <person name="Roets F."/>
            <person name="Wingfield B.D."/>
            <person name="Wingfield M.J."/>
        </authorList>
    </citation>
    <scope>NUCLEOTIDE SEQUENCE</scope>
    <source>
        <strain evidence="12">CBS119470</strain>
    </source>
</reference>
<dbReference type="GO" id="GO:0005789">
    <property type="term" value="C:endoplasmic reticulum membrane"/>
    <property type="evidence" value="ECO:0007669"/>
    <property type="project" value="UniProtKB-SubCell"/>
</dbReference>
<feature type="compositionally biased region" description="Acidic residues" evidence="9">
    <location>
        <begin position="921"/>
        <end position="933"/>
    </location>
</feature>
<feature type="region of interest" description="Disordered" evidence="9">
    <location>
        <begin position="97"/>
        <end position="119"/>
    </location>
</feature>
<feature type="region of interest" description="Disordered" evidence="9">
    <location>
        <begin position="576"/>
        <end position="747"/>
    </location>
</feature>
<feature type="compositionally biased region" description="Polar residues" evidence="9">
    <location>
        <begin position="583"/>
        <end position="594"/>
    </location>
</feature>
<feature type="compositionally biased region" description="Basic and acidic residues" evidence="9">
    <location>
        <begin position="1116"/>
        <end position="1133"/>
    </location>
</feature>
<dbReference type="AlphaFoldDB" id="A0A5C0PZ08"/>
<keyword evidence="3 10" id="KW-0812">Transmembrane</keyword>
<accession>A0A5C0PZ08</accession>
<evidence type="ECO:0000256" key="4">
    <source>
        <dbReference type="ARBA" id="ARBA00022824"/>
    </source>
</evidence>
<feature type="transmembrane region" description="Helical" evidence="10">
    <location>
        <begin position="7"/>
        <end position="30"/>
    </location>
</feature>
<sequence>MSIKTILTAYLLGGLTLPLLIVTAVLWVAWHTLPAAQDLPAAELNDEEPEDIKASIHAAAQQENHAGDAAASGSFAVLREYNFPAAIQALNARNATTGASSAGGGTDGSADSGGNSSSESVYQSMYRSVFDRNKNVNTASAVLANENDADGTKARAKRRAVGASVFYIVLRHGHLMLYDSAAQMEVRHVISLSHHSIALSEGPGSNDEGEPLKEADLFIKRTAIVLTPISLPAGREQQQFAAMSQPRPFYLFSSTCSEKEDFYHALLTTRNPPPIPRPIVAEDIIKLQSTLHASAMTAETRAFNALVGRIFLAVHRTPFLENLVRSKIEKKIARVQKPAFIASLDVKSIDLGNSAPVISNPRLRDINISGDTTVGLDIRYNGGVKVVISALAKLDLGPRFKARTVDLVLATSLRRLQGHMSFRIKAPPSNRIWFCFDSMPDMDIKVEPVVSQRQITYTFILRAIEERIRSVVGETLVKPNWDDVPFFDTRDQAVRGGIWCEDEGETNGAANEDSDQAETLQAAKRLSTKNEKTKSMPSLVSTAADSESAAASSGTEYKSKAIPPAATTLIDQASTLKRRSAASLPSQESAQDPSLGNGDKVPALPPKPLRSPSFTSPSVSTPSVALDGANVVPVRSDDASLQPKRWRPRASVPSQTRKEAVDAIREMHERVRGTDPLPPDEDLAGGKTSETEEASSDGIGTPSRTSSIASSWPRSLRDYPGRTDSERSSAGSVASSTSAKSPQQRKNILAATAAATNAARNWSWNAIANRTGKGRGDGAGRQPSPGVNDEAATPSQALGNLQEPIGRGQPLPPPGTPLPGPQKTLWQAAANGLGGVGKGVASVRRKPVLPPRRTSTQQTSLTPGTGGLNSKTASQEDVAQKSEDEDRQSKSDMPKTSGEDEFGPWNENSGNAADAATKADDLDEVENVLESEDKDTRVVALPAEQGLDSQSAATLADEMNQDDHTEAREEKLKKVPPPLPARRRPKVEQATSAESVDRVDAKLVSDEQLRDSGEAGAADTTAGHADASHQLEDSSVQSNVEVLRALAQEDGKTVGSSVGVQPEDDEDLQKTNVLKAKAPEDDLFENRHPSHSEPEKQKLNAETAGERADALLGTEPRVEEVPGSSDHAREPLK</sequence>
<feature type="compositionally biased region" description="Polar residues" evidence="9">
    <location>
        <begin position="853"/>
        <end position="877"/>
    </location>
</feature>
<evidence type="ECO:0000256" key="7">
    <source>
        <dbReference type="ARBA" id="ARBA00023121"/>
    </source>
</evidence>
<proteinExistence type="predicted"/>
<feature type="compositionally biased region" description="Low complexity" evidence="9">
    <location>
        <begin position="728"/>
        <end position="741"/>
    </location>
</feature>
<feature type="compositionally biased region" description="Basic and acidic residues" evidence="9">
    <location>
        <begin position="878"/>
        <end position="893"/>
    </location>
</feature>
<evidence type="ECO:0000256" key="1">
    <source>
        <dbReference type="ARBA" id="ARBA00004586"/>
    </source>
</evidence>
<evidence type="ECO:0000259" key="11">
    <source>
        <dbReference type="PROSITE" id="PS51847"/>
    </source>
</evidence>
<evidence type="ECO:0000313" key="12">
    <source>
        <dbReference type="EMBL" id="QEJ80700.1"/>
    </source>
</evidence>
<keyword evidence="2" id="KW-0813">Transport</keyword>
<dbReference type="PROSITE" id="PS51847">
    <property type="entry name" value="SMP"/>
    <property type="match status" value="1"/>
</dbReference>
<feature type="compositionally biased region" description="Basic and acidic residues" evidence="9">
    <location>
        <begin position="656"/>
        <end position="673"/>
    </location>
</feature>